<dbReference type="eggNOG" id="ENOG5033A46">
    <property type="taxonomic scope" value="Bacteria"/>
</dbReference>
<accession>A0A0B0IA95</accession>
<feature type="domain" description="DUF4190" evidence="2">
    <location>
        <begin position="5"/>
        <end position="68"/>
    </location>
</feature>
<dbReference type="RefSeq" id="WP_034633289.1">
    <property type="nucleotide sequence ID" value="NZ_JRJU01000047.1"/>
</dbReference>
<feature type="transmembrane region" description="Helical" evidence="1">
    <location>
        <begin position="52"/>
        <end position="79"/>
    </location>
</feature>
<keyword evidence="1" id="KW-1133">Transmembrane helix</keyword>
<dbReference type="InterPro" id="IPR025241">
    <property type="entry name" value="DUF4190"/>
</dbReference>
<dbReference type="Pfam" id="PF13828">
    <property type="entry name" value="DUF4190"/>
    <property type="match status" value="1"/>
</dbReference>
<keyword evidence="1" id="KW-0472">Membrane</keyword>
<gene>
    <name evidence="3" type="ORF">LQ50_22610</name>
</gene>
<evidence type="ECO:0000259" key="2">
    <source>
        <dbReference type="Pfam" id="PF13828"/>
    </source>
</evidence>
<keyword evidence="4" id="KW-1185">Reference proteome</keyword>
<evidence type="ECO:0000313" key="4">
    <source>
        <dbReference type="Proteomes" id="UP000030832"/>
    </source>
</evidence>
<evidence type="ECO:0000313" key="3">
    <source>
        <dbReference type="EMBL" id="KHF38205.1"/>
    </source>
</evidence>
<sequence>MNTKAIISLILGSVSLILTSLTLLGLILAIVGFIIGFLSLREIHKTGQKGRGVAIAGLTCNTLAIVIPLMIIIVHLLFLTPADFRLDIS</sequence>
<dbReference type="Proteomes" id="UP000030832">
    <property type="component" value="Unassembled WGS sequence"/>
</dbReference>
<protein>
    <recommendedName>
        <fullName evidence="2">DUF4190 domain-containing protein</fullName>
    </recommendedName>
</protein>
<dbReference type="AlphaFoldDB" id="A0A0B0IA95"/>
<comment type="caution">
    <text evidence="3">The sequence shown here is derived from an EMBL/GenBank/DDBJ whole genome shotgun (WGS) entry which is preliminary data.</text>
</comment>
<proteinExistence type="predicted"/>
<keyword evidence="1" id="KW-0812">Transmembrane</keyword>
<organism evidence="3 4">
    <name type="scientific">Halalkalibacter okhensis</name>
    <dbReference type="NCBI Taxonomy" id="333138"/>
    <lineage>
        <taxon>Bacteria</taxon>
        <taxon>Bacillati</taxon>
        <taxon>Bacillota</taxon>
        <taxon>Bacilli</taxon>
        <taxon>Bacillales</taxon>
        <taxon>Bacillaceae</taxon>
        <taxon>Halalkalibacter</taxon>
    </lineage>
</organism>
<dbReference type="OrthoDB" id="2942804at2"/>
<reference evidence="3 4" key="1">
    <citation type="submission" date="2014-09" db="EMBL/GenBank/DDBJ databases">
        <title>Genome sequencing and annotation of Bacillus Okhensis strain Kh10-101T.</title>
        <authorList>
            <person name="Prakash J.S."/>
        </authorList>
    </citation>
    <scope>NUCLEOTIDE SEQUENCE [LARGE SCALE GENOMIC DNA]</scope>
    <source>
        <strain evidence="4">Kh10-101T</strain>
    </source>
</reference>
<feature type="transmembrane region" description="Helical" evidence="1">
    <location>
        <begin position="16"/>
        <end position="40"/>
    </location>
</feature>
<evidence type="ECO:0000256" key="1">
    <source>
        <dbReference type="SAM" id="Phobius"/>
    </source>
</evidence>
<dbReference type="EMBL" id="JRJU01000047">
    <property type="protein sequence ID" value="KHF38205.1"/>
    <property type="molecule type" value="Genomic_DNA"/>
</dbReference>
<name>A0A0B0IA95_9BACI</name>